<dbReference type="NCBIfam" id="NF000595">
    <property type="entry name" value="PRK00015.1-3"/>
    <property type="match status" value="1"/>
</dbReference>
<feature type="domain" description="RNase H type-2" evidence="17">
    <location>
        <begin position="31"/>
        <end position="235"/>
    </location>
</feature>
<keyword evidence="10 14" id="KW-0479">Metal-binding</keyword>
<dbReference type="GO" id="GO:0032299">
    <property type="term" value="C:ribonuclease H2 complex"/>
    <property type="evidence" value="ECO:0007669"/>
    <property type="project" value="TreeGrafter"/>
</dbReference>
<dbReference type="OrthoDB" id="9803420at2"/>
<dbReference type="InterPro" id="IPR001352">
    <property type="entry name" value="RNase_HII/HIII"/>
</dbReference>
<evidence type="ECO:0000256" key="15">
    <source>
        <dbReference type="PROSITE-ProRule" id="PRU01319"/>
    </source>
</evidence>
<keyword evidence="11 14" id="KW-0255">Endonuclease</keyword>
<evidence type="ECO:0000256" key="4">
    <source>
        <dbReference type="ARBA" id="ARBA00004496"/>
    </source>
</evidence>
<accession>A0A223S4Q9</accession>
<evidence type="ECO:0000256" key="8">
    <source>
        <dbReference type="ARBA" id="ARBA00022490"/>
    </source>
</evidence>
<dbReference type="KEGG" id="ngv:CDO52_10260"/>
<dbReference type="EMBL" id="CP022753">
    <property type="protein sequence ID" value="ASU83114.1"/>
    <property type="molecule type" value="Genomic_DNA"/>
</dbReference>
<dbReference type="GO" id="GO:0004523">
    <property type="term" value="F:RNA-DNA hybrid ribonuclease activity"/>
    <property type="evidence" value="ECO:0007669"/>
    <property type="project" value="UniProtKB-UniRule"/>
</dbReference>
<feature type="binding site" evidence="14 15">
    <location>
        <position position="129"/>
    </location>
    <ligand>
        <name>a divalent metal cation</name>
        <dbReference type="ChEBI" id="CHEBI:60240"/>
    </ligand>
</feature>
<evidence type="ECO:0000313" key="18">
    <source>
        <dbReference type="EMBL" id="ASU83114.1"/>
    </source>
</evidence>
<evidence type="ECO:0000256" key="1">
    <source>
        <dbReference type="ARBA" id="ARBA00000077"/>
    </source>
</evidence>
<protein>
    <recommendedName>
        <fullName evidence="7 14">Ribonuclease HII</fullName>
        <shortName evidence="14">RNase HII</shortName>
        <ecNumber evidence="6 14">3.1.26.4</ecNumber>
    </recommendedName>
</protein>
<dbReference type="GO" id="GO:0006298">
    <property type="term" value="P:mismatch repair"/>
    <property type="evidence" value="ECO:0007669"/>
    <property type="project" value="TreeGrafter"/>
</dbReference>
<keyword evidence="12 14" id="KW-0378">Hydrolase</keyword>
<evidence type="ECO:0000256" key="11">
    <source>
        <dbReference type="ARBA" id="ARBA00022759"/>
    </source>
</evidence>
<evidence type="ECO:0000256" key="16">
    <source>
        <dbReference type="RuleBase" id="RU003515"/>
    </source>
</evidence>
<evidence type="ECO:0000256" key="2">
    <source>
        <dbReference type="ARBA" id="ARBA00001946"/>
    </source>
</evidence>
<dbReference type="GO" id="GO:0043137">
    <property type="term" value="P:DNA replication, removal of RNA primer"/>
    <property type="evidence" value="ECO:0007669"/>
    <property type="project" value="TreeGrafter"/>
</dbReference>
<dbReference type="CDD" id="cd07182">
    <property type="entry name" value="RNase_HII_bacteria_HII_like"/>
    <property type="match status" value="1"/>
</dbReference>
<name>A0A223S4Q9_9ACTN</name>
<dbReference type="HAMAP" id="MF_00052_B">
    <property type="entry name" value="RNase_HII_B"/>
    <property type="match status" value="1"/>
</dbReference>
<comment type="cofactor">
    <cofactor evidence="2">
        <name>Mg(2+)</name>
        <dbReference type="ChEBI" id="CHEBI:18420"/>
    </cofactor>
</comment>
<keyword evidence="19" id="KW-1185">Reference proteome</keyword>
<dbReference type="InterPro" id="IPR024567">
    <property type="entry name" value="RNase_HII/HIII_dom"/>
</dbReference>
<feature type="binding site" evidence="14 15">
    <location>
        <position position="38"/>
    </location>
    <ligand>
        <name>a divalent metal cation</name>
        <dbReference type="ChEBI" id="CHEBI:60240"/>
    </ligand>
</feature>
<evidence type="ECO:0000256" key="10">
    <source>
        <dbReference type="ARBA" id="ARBA00022723"/>
    </source>
</evidence>
<comment type="function">
    <text evidence="3 14 16">Endonuclease that specifically degrades the RNA of RNA-DNA hybrids.</text>
</comment>
<dbReference type="AlphaFoldDB" id="A0A223S4Q9"/>
<dbReference type="InterPro" id="IPR022898">
    <property type="entry name" value="RNase_HII"/>
</dbReference>
<organism evidence="18 19">
    <name type="scientific">Nocardiopsis gilva YIM 90087</name>
    <dbReference type="NCBI Taxonomy" id="1235441"/>
    <lineage>
        <taxon>Bacteria</taxon>
        <taxon>Bacillati</taxon>
        <taxon>Actinomycetota</taxon>
        <taxon>Actinomycetes</taxon>
        <taxon>Streptosporangiales</taxon>
        <taxon>Nocardiopsidaceae</taxon>
        <taxon>Nocardiopsis</taxon>
    </lineage>
</organism>
<dbReference type="SUPFAM" id="SSF53098">
    <property type="entry name" value="Ribonuclease H-like"/>
    <property type="match status" value="1"/>
</dbReference>
<dbReference type="GO" id="GO:0005737">
    <property type="term" value="C:cytoplasm"/>
    <property type="evidence" value="ECO:0007669"/>
    <property type="project" value="UniProtKB-SubCell"/>
</dbReference>
<dbReference type="Proteomes" id="UP000215005">
    <property type="component" value="Chromosome"/>
</dbReference>
<comment type="similarity">
    <text evidence="5 14 16">Belongs to the RNase HII family.</text>
</comment>
<keyword evidence="8 14" id="KW-0963">Cytoplasm</keyword>
<sequence length="235" mass="25367">MAASSSSSTASRAVRTPTYALEQELAGQGATRVAGIDEVGRGAWAGPVVVCAAVTDGSPPPEGLTDSKKLTPKRRTAMAELLRPWVVDHAFGAAEPAEIDEVGMTEALRRCAVRALEGLRDRSDVVILDGKHDYLGAPWPVRTQVQADLDCVTVAAASVLAKVHRDTYMAGLDADYPGYGFATAAGYPSPAHRSTLAEHGPTPHHRMSWSYLDKLPKWRHLRRPWPNRDAQIPLL</sequence>
<feature type="binding site" evidence="14 15">
    <location>
        <position position="37"/>
    </location>
    <ligand>
        <name>a divalent metal cation</name>
        <dbReference type="ChEBI" id="CHEBI:60240"/>
    </ligand>
</feature>
<comment type="cofactor">
    <cofactor evidence="14 15">
        <name>Mn(2+)</name>
        <dbReference type="ChEBI" id="CHEBI:29035"/>
    </cofactor>
    <cofactor evidence="14 15">
        <name>Mg(2+)</name>
        <dbReference type="ChEBI" id="CHEBI:18420"/>
    </cofactor>
    <text evidence="14 15">Manganese or magnesium. Binds 1 divalent metal ion per monomer in the absence of substrate. May bind a second metal ion after substrate binding.</text>
</comment>
<dbReference type="EC" id="3.1.26.4" evidence="6 14"/>
<dbReference type="RefSeq" id="WP_017621077.1">
    <property type="nucleotide sequence ID" value="NZ_ANBG01000378.1"/>
</dbReference>
<gene>
    <name evidence="14" type="primary">rnhB</name>
    <name evidence="18" type="ORF">CDO52_10260</name>
</gene>
<dbReference type="Pfam" id="PF01351">
    <property type="entry name" value="RNase_HII"/>
    <property type="match status" value="1"/>
</dbReference>
<comment type="catalytic activity">
    <reaction evidence="1 14 15 16">
        <text>Endonucleolytic cleavage to 5'-phosphomonoester.</text>
        <dbReference type="EC" id="3.1.26.4"/>
    </reaction>
</comment>
<evidence type="ECO:0000256" key="12">
    <source>
        <dbReference type="ARBA" id="ARBA00022801"/>
    </source>
</evidence>
<evidence type="ECO:0000256" key="6">
    <source>
        <dbReference type="ARBA" id="ARBA00012180"/>
    </source>
</evidence>
<evidence type="ECO:0000256" key="13">
    <source>
        <dbReference type="ARBA" id="ARBA00023211"/>
    </source>
</evidence>
<evidence type="ECO:0000256" key="3">
    <source>
        <dbReference type="ARBA" id="ARBA00004065"/>
    </source>
</evidence>
<dbReference type="InterPro" id="IPR012337">
    <property type="entry name" value="RNaseH-like_sf"/>
</dbReference>
<comment type="subcellular location">
    <subcellularLocation>
        <location evidence="4 14">Cytoplasm</location>
    </subcellularLocation>
</comment>
<evidence type="ECO:0000256" key="14">
    <source>
        <dbReference type="HAMAP-Rule" id="MF_00052"/>
    </source>
</evidence>
<evidence type="ECO:0000313" key="19">
    <source>
        <dbReference type="Proteomes" id="UP000215005"/>
    </source>
</evidence>
<proteinExistence type="inferred from homology"/>
<reference evidence="18 19" key="1">
    <citation type="submission" date="2017-08" db="EMBL/GenBank/DDBJ databases">
        <title>The complete genome sequence of Nocardiopsis gilva YIM 90087.</title>
        <authorList>
            <person name="Yin M."/>
            <person name="Tang S."/>
        </authorList>
    </citation>
    <scope>NUCLEOTIDE SEQUENCE [LARGE SCALE GENOMIC DNA]</scope>
    <source>
        <strain evidence="18 19">YIM 90087</strain>
    </source>
</reference>
<keyword evidence="13 14" id="KW-0464">Manganese</keyword>
<dbReference type="PROSITE" id="PS51975">
    <property type="entry name" value="RNASE_H_2"/>
    <property type="match status" value="1"/>
</dbReference>
<dbReference type="PANTHER" id="PTHR10954:SF18">
    <property type="entry name" value="RIBONUCLEASE HII"/>
    <property type="match status" value="1"/>
</dbReference>
<dbReference type="GO" id="GO:0030145">
    <property type="term" value="F:manganese ion binding"/>
    <property type="evidence" value="ECO:0007669"/>
    <property type="project" value="UniProtKB-UniRule"/>
</dbReference>
<evidence type="ECO:0000256" key="9">
    <source>
        <dbReference type="ARBA" id="ARBA00022722"/>
    </source>
</evidence>
<evidence type="ECO:0000256" key="7">
    <source>
        <dbReference type="ARBA" id="ARBA00019179"/>
    </source>
</evidence>
<evidence type="ECO:0000259" key="17">
    <source>
        <dbReference type="PROSITE" id="PS51975"/>
    </source>
</evidence>
<dbReference type="InterPro" id="IPR036397">
    <property type="entry name" value="RNaseH_sf"/>
</dbReference>
<dbReference type="PANTHER" id="PTHR10954">
    <property type="entry name" value="RIBONUCLEASE H2 SUBUNIT A"/>
    <property type="match status" value="1"/>
</dbReference>
<keyword evidence="9 14" id="KW-0540">Nuclease</keyword>
<dbReference type="Gene3D" id="3.30.420.10">
    <property type="entry name" value="Ribonuclease H-like superfamily/Ribonuclease H"/>
    <property type="match status" value="1"/>
</dbReference>
<evidence type="ECO:0000256" key="5">
    <source>
        <dbReference type="ARBA" id="ARBA00007383"/>
    </source>
</evidence>
<dbReference type="GO" id="GO:0003723">
    <property type="term" value="F:RNA binding"/>
    <property type="evidence" value="ECO:0007669"/>
    <property type="project" value="UniProtKB-UniRule"/>
</dbReference>